<gene>
    <name evidence="2" type="primary">Necator_chrIV.g15137</name>
    <name evidence="2" type="ORF">RB195_001842</name>
</gene>
<keyword evidence="3" id="KW-1185">Reference proteome</keyword>
<evidence type="ECO:0000256" key="1">
    <source>
        <dbReference type="SAM" id="MobiDB-lite"/>
    </source>
</evidence>
<dbReference type="Proteomes" id="UP001303046">
    <property type="component" value="Unassembled WGS sequence"/>
</dbReference>
<comment type="caution">
    <text evidence="2">The sequence shown here is derived from an EMBL/GenBank/DDBJ whole genome shotgun (WGS) entry which is preliminary data.</text>
</comment>
<feature type="compositionally biased region" description="Polar residues" evidence="1">
    <location>
        <begin position="1"/>
        <end position="15"/>
    </location>
</feature>
<accession>A0ABR1DHP7</accession>
<sequence length="121" mass="13710">MVWQRQPSSTSYQEATTRHQRSCTEPNSQTTINNPLSLRGISLKKAISFHENDYTSQGRRIHSAAPLKWDLNAIEDKHGSNNMHTVLDVVVVTSLVNHRSNVLRISFTKTNLISGDNVVRR</sequence>
<evidence type="ECO:0000313" key="3">
    <source>
        <dbReference type="Proteomes" id="UP001303046"/>
    </source>
</evidence>
<protein>
    <submittedName>
        <fullName evidence="2">Uncharacterized protein</fullName>
    </submittedName>
</protein>
<organism evidence="2 3">
    <name type="scientific">Necator americanus</name>
    <name type="common">Human hookworm</name>
    <dbReference type="NCBI Taxonomy" id="51031"/>
    <lineage>
        <taxon>Eukaryota</taxon>
        <taxon>Metazoa</taxon>
        <taxon>Ecdysozoa</taxon>
        <taxon>Nematoda</taxon>
        <taxon>Chromadorea</taxon>
        <taxon>Rhabditida</taxon>
        <taxon>Rhabditina</taxon>
        <taxon>Rhabditomorpha</taxon>
        <taxon>Strongyloidea</taxon>
        <taxon>Ancylostomatidae</taxon>
        <taxon>Bunostominae</taxon>
        <taxon>Necator</taxon>
    </lineage>
</organism>
<feature type="compositionally biased region" description="Polar residues" evidence="1">
    <location>
        <begin position="23"/>
        <end position="35"/>
    </location>
</feature>
<feature type="region of interest" description="Disordered" evidence="1">
    <location>
        <begin position="1"/>
        <end position="35"/>
    </location>
</feature>
<reference evidence="2 3" key="1">
    <citation type="submission" date="2023-08" db="EMBL/GenBank/DDBJ databases">
        <title>A Necator americanus chromosomal reference genome.</title>
        <authorList>
            <person name="Ilik V."/>
            <person name="Petrzelkova K.J."/>
            <person name="Pardy F."/>
            <person name="Fuh T."/>
            <person name="Niatou-Singa F.S."/>
            <person name="Gouil Q."/>
            <person name="Baker L."/>
            <person name="Ritchie M.E."/>
            <person name="Jex A.R."/>
            <person name="Gazzola D."/>
            <person name="Li H."/>
            <person name="Toshio Fujiwara R."/>
            <person name="Zhan B."/>
            <person name="Aroian R.V."/>
            <person name="Pafco B."/>
            <person name="Schwarz E.M."/>
        </authorList>
    </citation>
    <scope>NUCLEOTIDE SEQUENCE [LARGE SCALE GENOMIC DNA]</scope>
    <source>
        <strain evidence="2 3">Aroian</strain>
        <tissue evidence="2">Whole animal</tissue>
    </source>
</reference>
<name>A0ABR1DHP7_NECAM</name>
<proteinExistence type="predicted"/>
<evidence type="ECO:0000313" key="2">
    <source>
        <dbReference type="EMBL" id="KAK6749476.1"/>
    </source>
</evidence>
<dbReference type="EMBL" id="JAVFWL010000004">
    <property type="protein sequence ID" value="KAK6749476.1"/>
    <property type="molecule type" value="Genomic_DNA"/>
</dbReference>